<protein>
    <submittedName>
        <fullName evidence="9">Integral membrane protein</fullName>
    </submittedName>
</protein>
<dbReference type="InterPro" id="IPR049326">
    <property type="entry name" value="Rhodopsin_dom_fungi"/>
</dbReference>
<sequence>MEDKGPMIIAVCWTFTVMAFVFVTARLYVRGAVHRALFIDDYFIILSIASTLQICAILSNVFVTISVYWGNGKHFDVLNLEEKENTIKWMMAAYVPGIETLGFPKLAVIALLARLLMPSKIHLVVLWSMGIVCCLSLTAMVTTLLLQCSPPRALWTLTMPRDCLAPYKLEGLAFWASSFSAFLDFYLAVYPAITLWRLLMPLKKKLILSLALGMGVVCGAIGIVKATGVPTLASQDVSYDLCDPLYWTSVEGNLIIIAACIPVLQPILEMLKGRNIWSTKKGTGKHQYEDYSKQSGLQQPGIELKDKPRKKVDAYGFTIQGKEGSEESMVDAGKISHTTSSRPESPKECIVRTDQVTIGFDGGEGGPTSAAKRWAAV</sequence>
<evidence type="ECO:0000256" key="5">
    <source>
        <dbReference type="ARBA" id="ARBA00038359"/>
    </source>
</evidence>
<feature type="region of interest" description="Disordered" evidence="6">
    <location>
        <begin position="324"/>
        <end position="348"/>
    </location>
</feature>
<evidence type="ECO:0000313" key="10">
    <source>
        <dbReference type="Proteomes" id="UP000574317"/>
    </source>
</evidence>
<feature type="transmembrane region" description="Helical" evidence="7">
    <location>
        <begin position="89"/>
        <end position="112"/>
    </location>
</feature>
<feature type="transmembrane region" description="Helical" evidence="7">
    <location>
        <begin position="206"/>
        <end position="224"/>
    </location>
</feature>
<evidence type="ECO:0000256" key="7">
    <source>
        <dbReference type="SAM" id="Phobius"/>
    </source>
</evidence>
<feature type="transmembrane region" description="Helical" evidence="7">
    <location>
        <begin position="124"/>
        <end position="146"/>
    </location>
</feature>
<evidence type="ECO:0000256" key="1">
    <source>
        <dbReference type="ARBA" id="ARBA00004141"/>
    </source>
</evidence>
<keyword evidence="2 7" id="KW-0812">Transmembrane</keyword>
<accession>A0A8H5JXS2</accession>
<dbReference type="EMBL" id="JAAOAO010000120">
    <property type="protein sequence ID" value="KAF5562040.1"/>
    <property type="molecule type" value="Genomic_DNA"/>
</dbReference>
<comment type="similarity">
    <text evidence="5">Belongs to the SAT4 family.</text>
</comment>
<reference evidence="9 10" key="1">
    <citation type="submission" date="2020-05" db="EMBL/GenBank/DDBJ databases">
        <title>Identification and distribution of gene clusters putatively required for synthesis of sphingolipid metabolism inhibitors in phylogenetically diverse species of the filamentous fungus Fusarium.</title>
        <authorList>
            <person name="Kim H.-S."/>
            <person name="Busman M."/>
            <person name="Brown D.W."/>
            <person name="Divon H."/>
            <person name="Uhlig S."/>
            <person name="Proctor R.H."/>
        </authorList>
    </citation>
    <scope>NUCLEOTIDE SEQUENCE [LARGE SCALE GENOMIC DNA]</scope>
    <source>
        <strain evidence="9 10">NRRL 25196</strain>
    </source>
</reference>
<dbReference type="PANTHER" id="PTHR33048">
    <property type="entry name" value="PTH11-LIKE INTEGRAL MEMBRANE PROTEIN (AFU_ORTHOLOGUE AFUA_5G11245)"/>
    <property type="match status" value="1"/>
</dbReference>
<dbReference type="Pfam" id="PF20684">
    <property type="entry name" value="Fung_rhodopsin"/>
    <property type="match status" value="1"/>
</dbReference>
<feature type="transmembrane region" description="Helical" evidence="7">
    <location>
        <begin position="6"/>
        <end position="29"/>
    </location>
</feature>
<name>A0A8H5JXS2_9HYPO</name>
<evidence type="ECO:0000313" key="9">
    <source>
        <dbReference type="EMBL" id="KAF5562040.1"/>
    </source>
</evidence>
<comment type="caution">
    <text evidence="9">The sequence shown here is derived from an EMBL/GenBank/DDBJ whole genome shotgun (WGS) entry which is preliminary data.</text>
</comment>
<feature type="transmembrane region" description="Helical" evidence="7">
    <location>
        <begin position="41"/>
        <end position="69"/>
    </location>
</feature>
<keyword evidence="4 7" id="KW-0472">Membrane</keyword>
<feature type="domain" description="Rhodopsin" evidence="8">
    <location>
        <begin position="25"/>
        <end position="269"/>
    </location>
</feature>
<gene>
    <name evidence="9" type="ORF">FNAPI_3375</name>
</gene>
<dbReference type="InterPro" id="IPR052337">
    <property type="entry name" value="SAT4-like"/>
</dbReference>
<comment type="subcellular location">
    <subcellularLocation>
        <location evidence="1">Membrane</location>
        <topology evidence="1">Multi-pass membrane protein</topology>
    </subcellularLocation>
</comment>
<proteinExistence type="inferred from homology"/>
<dbReference type="PANTHER" id="PTHR33048:SF155">
    <property type="entry name" value="INTEGRAL MEMBRANE PROTEIN"/>
    <property type="match status" value="1"/>
</dbReference>
<evidence type="ECO:0000256" key="4">
    <source>
        <dbReference type="ARBA" id="ARBA00023136"/>
    </source>
</evidence>
<feature type="transmembrane region" description="Helical" evidence="7">
    <location>
        <begin position="174"/>
        <end position="199"/>
    </location>
</feature>
<dbReference type="AlphaFoldDB" id="A0A8H5JXS2"/>
<keyword evidence="3 7" id="KW-1133">Transmembrane helix</keyword>
<dbReference type="GO" id="GO:0016020">
    <property type="term" value="C:membrane"/>
    <property type="evidence" value="ECO:0007669"/>
    <property type="project" value="UniProtKB-SubCell"/>
</dbReference>
<evidence type="ECO:0000256" key="6">
    <source>
        <dbReference type="SAM" id="MobiDB-lite"/>
    </source>
</evidence>
<feature type="transmembrane region" description="Helical" evidence="7">
    <location>
        <begin position="244"/>
        <end position="264"/>
    </location>
</feature>
<evidence type="ECO:0000256" key="2">
    <source>
        <dbReference type="ARBA" id="ARBA00022692"/>
    </source>
</evidence>
<dbReference type="Proteomes" id="UP000574317">
    <property type="component" value="Unassembled WGS sequence"/>
</dbReference>
<organism evidence="9 10">
    <name type="scientific">Fusarium napiforme</name>
    <dbReference type="NCBI Taxonomy" id="42672"/>
    <lineage>
        <taxon>Eukaryota</taxon>
        <taxon>Fungi</taxon>
        <taxon>Dikarya</taxon>
        <taxon>Ascomycota</taxon>
        <taxon>Pezizomycotina</taxon>
        <taxon>Sordariomycetes</taxon>
        <taxon>Hypocreomycetidae</taxon>
        <taxon>Hypocreales</taxon>
        <taxon>Nectriaceae</taxon>
        <taxon>Fusarium</taxon>
        <taxon>Fusarium fujikuroi species complex</taxon>
    </lineage>
</organism>
<evidence type="ECO:0000256" key="3">
    <source>
        <dbReference type="ARBA" id="ARBA00022989"/>
    </source>
</evidence>
<keyword evidence="10" id="KW-1185">Reference proteome</keyword>
<evidence type="ECO:0000259" key="8">
    <source>
        <dbReference type="Pfam" id="PF20684"/>
    </source>
</evidence>